<dbReference type="RefSeq" id="WP_050458744.1">
    <property type="nucleotide sequence ID" value="NZ_CP011947.1"/>
</dbReference>
<dbReference type="EMBL" id="CP011947">
    <property type="protein sequence ID" value="AKU06877.1"/>
    <property type="molecule type" value="Genomic_DNA"/>
</dbReference>
<dbReference type="Proteomes" id="UP000663064">
    <property type="component" value="Chromosome"/>
</dbReference>
<sequence length="260" mass="28238">MLTAERAVSKAGLDAVALKPAECDVREALSVPLDIVAIDYEGRERLPDEDVLRELAAEKEIRLTTPVRADGFDPLGDDSLYEWLPDGIRQVLVAGHGAYLTDDEARRAVAPRLRAARERAPDAWVGTEGIERIALAAGGTQYELLSRSTRRDVRALRAAGFDGEIAVYAPTALTDDDDEILDAVGAYVSRRRPVARALPDDAATDASAEGRAREVLLKASRDYALIGSVTDVRRRIDDLRDAGIDLVVGYPARGVDEFAE</sequence>
<dbReference type="Gene3D" id="3.20.20.30">
    <property type="entry name" value="Luciferase-like domain"/>
    <property type="match status" value="1"/>
</dbReference>
<reference evidence="1" key="2">
    <citation type="submission" date="2015-06" db="EMBL/GenBank/DDBJ databases">
        <authorList>
            <person name="Hoefler B.C."/>
            <person name="Straight P.D."/>
        </authorList>
    </citation>
    <scope>NUCLEOTIDE SEQUENCE [LARGE SCALE GENOMIC DNA]</scope>
    <source>
        <strain evidence="1">ARA6</strain>
    </source>
</reference>
<evidence type="ECO:0000313" key="3">
    <source>
        <dbReference type="Proteomes" id="UP000066124"/>
    </source>
</evidence>
<dbReference type="InterPro" id="IPR036661">
    <property type="entry name" value="Luciferase-like_sf"/>
</dbReference>
<organism evidence="1 3">
    <name type="scientific">Haloferax gibbonsii</name>
    <dbReference type="NCBI Taxonomy" id="35746"/>
    <lineage>
        <taxon>Archaea</taxon>
        <taxon>Methanobacteriati</taxon>
        <taxon>Methanobacteriota</taxon>
        <taxon>Stenosarchaea group</taxon>
        <taxon>Halobacteria</taxon>
        <taxon>Halobacteriales</taxon>
        <taxon>Haloferacaceae</taxon>
        <taxon>Haloferax</taxon>
    </lineage>
</organism>
<dbReference type="Pfam" id="PF24114">
    <property type="entry name" value="DUF7388"/>
    <property type="match status" value="1"/>
</dbReference>
<dbReference type="GO" id="GO:0016705">
    <property type="term" value="F:oxidoreductase activity, acting on paired donors, with incorporation or reduction of molecular oxygen"/>
    <property type="evidence" value="ECO:0007669"/>
    <property type="project" value="InterPro"/>
</dbReference>
<proteinExistence type="predicted"/>
<dbReference type="KEGG" id="hgi:ABY42_03640"/>
<gene>
    <name evidence="1" type="ORF">ABY42_03640</name>
    <name evidence="2" type="ORF">HfgLR_03865</name>
</gene>
<dbReference type="SUPFAM" id="SSF51679">
    <property type="entry name" value="Bacterial luciferase-like"/>
    <property type="match status" value="1"/>
</dbReference>
<reference evidence="3" key="1">
    <citation type="journal article" date="2015" name="J. Biotechnol.">
        <title>Complete genome sequence of Haloferax gibbonsii strain ARA6, a potential producer of polyhydroxyalkanoates and halocins isolated from Araruama, Rio de Janeiro, Brasil.</title>
        <authorList>
            <person name="Pinto L.H."/>
            <person name="D'Alincourt Carvalho-Assef A.P."/>
            <person name="Vieira R.P."/>
            <person name="Clementino M.M."/>
            <person name="Albano R.M."/>
        </authorList>
    </citation>
    <scope>NUCLEOTIDE SEQUENCE [LARGE SCALE GENOMIC DNA]</scope>
    <source>
        <strain evidence="3">ARA6</strain>
    </source>
</reference>
<evidence type="ECO:0000313" key="2">
    <source>
        <dbReference type="EMBL" id="QOS10918.1"/>
    </source>
</evidence>
<protein>
    <submittedName>
        <fullName evidence="1">Luciferase</fullName>
    </submittedName>
</protein>
<dbReference type="EMBL" id="CP063205">
    <property type="protein sequence ID" value="QOS10918.1"/>
    <property type="molecule type" value="Genomic_DNA"/>
</dbReference>
<dbReference type="PATRIC" id="fig|35746.4.peg.774"/>
<dbReference type="AlphaFoldDB" id="A0A0K1IQQ0"/>
<reference evidence="2" key="3">
    <citation type="journal article" date="2021" name="Front. Microbiol.">
        <title>Cellular and Genomic Properties of Haloferax gibbonsii LR2-5, the Host of Euryarchaeal Virus HFTV1.</title>
        <authorList>
            <person name="Tittes C."/>
            <person name="Schwarzer S."/>
            <person name="Pfeiffer F."/>
            <person name="Dyall-Smith M."/>
            <person name="Rodriguez-Franco M."/>
            <person name="Oksanen H.M."/>
            <person name="Quax T.E.F."/>
        </authorList>
    </citation>
    <scope>NUCLEOTIDE SEQUENCE</scope>
    <source>
        <strain evidence="2">LR2-5</strain>
    </source>
</reference>
<name>A0A0K1IQQ0_HALGI</name>
<evidence type="ECO:0000313" key="1">
    <source>
        <dbReference type="EMBL" id="AKU06877.1"/>
    </source>
</evidence>
<dbReference type="Proteomes" id="UP000066124">
    <property type="component" value="Chromosome"/>
</dbReference>
<dbReference type="InterPro" id="IPR055812">
    <property type="entry name" value="DUF7388"/>
</dbReference>
<dbReference type="GeneID" id="59458436"/>
<accession>A0A0K1IQQ0</accession>